<dbReference type="PIRSF" id="PIRSF006241">
    <property type="entry name" value="HyI"/>
    <property type="match status" value="1"/>
</dbReference>
<dbReference type="InterPro" id="IPR026040">
    <property type="entry name" value="HyI-like"/>
</dbReference>
<dbReference type="GO" id="GO:0008903">
    <property type="term" value="F:hydroxypyruvate isomerase activity"/>
    <property type="evidence" value="ECO:0007669"/>
    <property type="project" value="TreeGrafter"/>
</dbReference>
<dbReference type="InterPro" id="IPR013022">
    <property type="entry name" value="Xyl_isomerase-like_TIM-brl"/>
</dbReference>
<evidence type="ECO:0000256" key="3">
    <source>
        <dbReference type="PIRSR" id="PIRSR006241-50"/>
    </source>
</evidence>
<evidence type="ECO:0000313" key="6">
    <source>
        <dbReference type="Proteomes" id="UP000306602"/>
    </source>
</evidence>
<dbReference type="Proteomes" id="UP000306602">
    <property type="component" value="Unassembled WGS sequence"/>
</dbReference>
<evidence type="ECO:0000259" key="4">
    <source>
        <dbReference type="Pfam" id="PF01261"/>
    </source>
</evidence>
<feature type="active site" description="Proton donor/acceptor" evidence="3">
    <location>
        <position position="234"/>
    </location>
</feature>
<dbReference type="OrthoDB" id="9786584at2"/>
<dbReference type="SUPFAM" id="SSF51658">
    <property type="entry name" value="Xylose isomerase-like"/>
    <property type="match status" value="1"/>
</dbReference>
<feature type="active site" description="Proton donor/acceptor" evidence="3">
    <location>
        <position position="137"/>
    </location>
</feature>
<evidence type="ECO:0000313" key="5">
    <source>
        <dbReference type="EMBL" id="THH34829.1"/>
    </source>
</evidence>
<dbReference type="Gene3D" id="3.20.20.150">
    <property type="entry name" value="Divalent-metal-dependent TIM barrel enzymes"/>
    <property type="match status" value="1"/>
</dbReference>
<evidence type="ECO:0000256" key="1">
    <source>
        <dbReference type="ARBA" id="ARBA00023235"/>
    </source>
</evidence>
<dbReference type="InterPro" id="IPR036237">
    <property type="entry name" value="Xyl_isomerase-like_sf"/>
</dbReference>
<comment type="caution">
    <text evidence="5">The sequence shown here is derived from an EMBL/GenBank/DDBJ whole genome shotgun (WGS) entry which is preliminary data.</text>
</comment>
<keyword evidence="1 2" id="KW-0413">Isomerase</keyword>
<dbReference type="EMBL" id="SRKY01000005">
    <property type="protein sequence ID" value="THH34829.1"/>
    <property type="molecule type" value="Genomic_DNA"/>
</dbReference>
<accession>A0A4S4N6Y5</accession>
<dbReference type="PANTHER" id="PTHR43489">
    <property type="entry name" value="ISOMERASE"/>
    <property type="match status" value="1"/>
</dbReference>
<name>A0A4S4N6Y5_9RHOB</name>
<protein>
    <submittedName>
        <fullName evidence="5">Hydroxypyruvate isomerase</fullName>
    </submittedName>
</protein>
<evidence type="ECO:0000256" key="2">
    <source>
        <dbReference type="PIRNR" id="PIRNR006241"/>
    </source>
</evidence>
<dbReference type="PANTHER" id="PTHR43489:SF6">
    <property type="entry name" value="HYDROXYPYRUVATE ISOMERASE-RELATED"/>
    <property type="match status" value="1"/>
</dbReference>
<organism evidence="5 6">
    <name type="scientific">Aliishimia ponticola</name>
    <dbReference type="NCBI Taxonomy" id="2499833"/>
    <lineage>
        <taxon>Bacteria</taxon>
        <taxon>Pseudomonadati</taxon>
        <taxon>Pseudomonadota</taxon>
        <taxon>Alphaproteobacteria</taxon>
        <taxon>Rhodobacterales</taxon>
        <taxon>Paracoccaceae</taxon>
        <taxon>Aliishimia</taxon>
    </lineage>
</organism>
<comment type="similarity">
    <text evidence="2">Belongs to the hyi family.</text>
</comment>
<dbReference type="AlphaFoldDB" id="A0A4S4N6Y5"/>
<sequence>MKFAANLSLLWPELPFLDRFDAAAAAGFDAVEVLFPYDMAAPEILSAMRRSTMRMVLINAPPPNYTGGLRGFAARPDGTDRFRYDMKRVFRYAEALGAGLIHVMAGEAEGEDAFDTMVANLKWASRQAPKGVTLTIEPLNGKDMPGYFLNSYPLAAKVLDAVKKPNVRLQYDTYHAQVIHGDAVDIWKRYGLRAAHVQLGDAPGRVAPGDGQINFSAFFNAMRETGYDGWISAEYKPGSRQTEDSLGWFKKLRVS</sequence>
<feature type="domain" description="Xylose isomerase-like TIM barrel" evidence="4">
    <location>
        <begin position="20"/>
        <end position="252"/>
    </location>
</feature>
<gene>
    <name evidence="5" type="ORF">E4Z66_17875</name>
</gene>
<dbReference type="Pfam" id="PF01261">
    <property type="entry name" value="AP_endonuc_2"/>
    <property type="match status" value="1"/>
</dbReference>
<dbReference type="RefSeq" id="WP_136464416.1">
    <property type="nucleotide sequence ID" value="NZ_SRKY01000005.1"/>
</dbReference>
<proteinExistence type="inferred from homology"/>
<keyword evidence="6" id="KW-1185">Reference proteome</keyword>
<dbReference type="InterPro" id="IPR050417">
    <property type="entry name" value="Sugar_Epim/Isomerase"/>
</dbReference>
<reference evidence="5 6" key="1">
    <citation type="submission" date="2019-04" db="EMBL/GenBank/DDBJ databases">
        <title>Shimia ponticola sp. nov., isolated from seawater.</title>
        <authorList>
            <person name="Kim Y.-O."/>
            <person name="Yoon J.-H."/>
        </authorList>
    </citation>
    <scope>NUCLEOTIDE SEQUENCE [LARGE SCALE GENOMIC DNA]</scope>
    <source>
        <strain evidence="5 6">MYP11</strain>
    </source>
</reference>
<keyword evidence="5" id="KW-0670">Pyruvate</keyword>
<dbReference type="GO" id="GO:0046487">
    <property type="term" value="P:glyoxylate metabolic process"/>
    <property type="evidence" value="ECO:0007669"/>
    <property type="project" value="TreeGrafter"/>
</dbReference>